<evidence type="ECO:0000313" key="2">
    <source>
        <dbReference type="EMBL" id="QJH93172.1"/>
    </source>
</evidence>
<gene>
    <name evidence="1" type="ORF">MM171A01284_0010</name>
    <name evidence="2" type="ORF">MM171B03160_0010</name>
</gene>
<proteinExistence type="predicted"/>
<accession>A0A6M3LYU4</accession>
<reference evidence="1" key="1">
    <citation type="submission" date="2020-03" db="EMBL/GenBank/DDBJ databases">
        <title>The deep terrestrial virosphere.</title>
        <authorList>
            <person name="Holmfeldt K."/>
            <person name="Nilsson E."/>
            <person name="Simone D."/>
            <person name="Lopez-Fernandez M."/>
            <person name="Wu X."/>
            <person name="de Brujin I."/>
            <person name="Lundin D."/>
            <person name="Andersson A."/>
            <person name="Bertilsson S."/>
            <person name="Dopson M."/>
        </authorList>
    </citation>
    <scope>NUCLEOTIDE SEQUENCE</scope>
    <source>
        <strain evidence="1">MM171A01284</strain>
        <strain evidence="2">MM171B03160</strain>
    </source>
</reference>
<dbReference type="AlphaFoldDB" id="A0A6M3LYU4"/>
<dbReference type="EMBL" id="MT143631">
    <property type="protein sequence ID" value="QJA99149.1"/>
    <property type="molecule type" value="Genomic_DNA"/>
</dbReference>
<name>A0A6M3LYU4_9ZZZZ</name>
<protein>
    <submittedName>
        <fullName evidence="1">Uncharacterized protein</fullName>
    </submittedName>
</protein>
<evidence type="ECO:0000313" key="1">
    <source>
        <dbReference type="EMBL" id="QJA99149.1"/>
    </source>
</evidence>
<organism evidence="1">
    <name type="scientific">viral metagenome</name>
    <dbReference type="NCBI Taxonomy" id="1070528"/>
    <lineage>
        <taxon>unclassified sequences</taxon>
        <taxon>metagenomes</taxon>
        <taxon>organismal metagenomes</taxon>
    </lineage>
</organism>
<dbReference type="EMBL" id="MT143952">
    <property type="protein sequence ID" value="QJH93172.1"/>
    <property type="molecule type" value="Genomic_DNA"/>
</dbReference>
<sequence>MTEIDLLSDLLVDVNRYMKLISKYNADECTTSEKAEIIPFATQIMLKMIGINTRVSRENEKRLDALEKRIEALKAEG</sequence>